<proteinExistence type="predicted"/>
<keyword evidence="2" id="KW-1185">Reference proteome</keyword>
<dbReference type="Proteomes" id="UP001208570">
    <property type="component" value="Unassembled WGS sequence"/>
</dbReference>
<gene>
    <name evidence="1" type="ORF">LSH36_811g01026</name>
</gene>
<accession>A0AAD9MSI3</accession>
<organism evidence="1 2">
    <name type="scientific">Paralvinella palmiformis</name>
    <dbReference type="NCBI Taxonomy" id="53620"/>
    <lineage>
        <taxon>Eukaryota</taxon>
        <taxon>Metazoa</taxon>
        <taxon>Spiralia</taxon>
        <taxon>Lophotrochozoa</taxon>
        <taxon>Annelida</taxon>
        <taxon>Polychaeta</taxon>
        <taxon>Sedentaria</taxon>
        <taxon>Canalipalpata</taxon>
        <taxon>Terebellida</taxon>
        <taxon>Terebelliformia</taxon>
        <taxon>Alvinellidae</taxon>
        <taxon>Paralvinella</taxon>
    </lineage>
</organism>
<evidence type="ECO:0000313" key="2">
    <source>
        <dbReference type="Proteomes" id="UP001208570"/>
    </source>
</evidence>
<reference evidence="1" key="1">
    <citation type="journal article" date="2023" name="Mol. Biol. Evol.">
        <title>Third-Generation Sequencing Reveals the Adaptive Role of the Epigenome in Three Deep-Sea Polychaetes.</title>
        <authorList>
            <person name="Perez M."/>
            <person name="Aroh O."/>
            <person name="Sun Y."/>
            <person name="Lan Y."/>
            <person name="Juniper S.K."/>
            <person name="Young C.R."/>
            <person name="Angers B."/>
            <person name="Qian P.Y."/>
        </authorList>
    </citation>
    <scope>NUCLEOTIDE SEQUENCE</scope>
    <source>
        <strain evidence="1">P08H-3</strain>
    </source>
</reference>
<comment type="caution">
    <text evidence="1">The sequence shown here is derived from an EMBL/GenBank/DDBJ whole genome shotgun (WGS) entry which is preliminary data.</text>
</comment>
<dbReference type="EMBL" id="JAODUP010000811">
    <property type="protein sequence ID" value="KAK2143815.1"/>
    <property type="molecule type" value="Genomic_DNA"/>
</dbReference>
<sequence length="137" mass="16138">MSRKVKETKVNVIRQKWLRFKRRVQKGFRKQRESQRKDNTYVSFYITFNDLPQTTDTKQSHFDELSTTAPSRVDDITRSSLHLSTLLLSPDVASRHASLSNGLHSEINRKYNHISVMMSEECDITHIMNSAFYEDER</sequence>
<protein>
    <submittedName>
        <fullName evidence="1">Uncharacterized protein</fullName>
    </submittedName>
</protein>
<dbReference type="AlphaFoldDB" id="A0AAD9MSI3"/>
<evidence type="ECO:0000313" key="1">
    <source>
        <dbReference type="EMBL" id="KAK2143815.1"/>
    </source>
</evidence>
<name>A0AAD9MSI3_9ANNE</name>